<evidence type="ECO:0000256" key="10">
    <source>
        <dbReference type="RuleBase" id="RU004389"/>
    </source>
</evidence>
<name>A0AAI8AMS8_MESHY</name>
<dbReference type="NCBIfam" id="TIGR00038">
    <property type="entry name" value="efp"/>
    <property type="match status" value="1"/>
</dbReference>
<dbReference type="Gene3D" id="2.40.50.140">
    <property type="entry name" value="Nucleic acid-binding proteins"/>
    <property type="match status" value="2"/>
</dbReference>
<dbReference type="InterPro" id="IPR015365">
    <property type="entry name" value="Elong-fact-P_C"/>
</dbReference>
<dbReference type="Pfam" id="PF09285">
    <property type="entry name" value="Elong-fact-P_C"/>
    <property type="match status" value="1"/>
</dbReference>
<dbReference type="PROSITE" id="PS01275">
    <property type="entry name" value="EFP"/>
    <property type="match status" value="1"/>
</dbReference>
<evidence type="ECO:0000256" key="7">
    <source>
        <dbReference type="ARBA" id="ARBA00025469"/>
    </source>
</evidence>
<keyword evidence="6 8" id="KW-0648">Protein biosynthesis</keyword>
<comment type="function">
    <text evidence="7 8">Involved in peptide bond synthesis. Stimulates efficient translation and peptide-bond synthesis on native or reconstituted 70S ribosomes in vitro. Probably functions indirectly by altering the affinity of the ribosome for aminoacyl-tRNA, thus increasing their reactivity as acceptors for peptidyl transferase.</text>
</comment>
<dbReference type="InterPro" id="IPR001059">
    <property type="entry name" value="Transl_elong_P/YeiP_cen"/>
</dbReference>
<comment type="pathway">
    <text evidence="2 8">Protein biosynthesis; polypeptide chain elongation.</text>
</comment>
<feature type="domain" description="Elongation factor P C-terminal" evidence="11">
    <location>
        <begin position="129"/>
        <end position="184"/>
    </location>
</feature>
<dbReference type="InterPro" id="IPR014722">
    <property type="entry name" value="Rib_uL2_dom2"/>
</dbReference>
<keyword evidence="5 8" id="KW-0251">Elongation factor</keyword>
<dbReference type="HAMAP" id="MF_00141">
    <property type="entry name" value="EF_P"/>
    <property type="match status" value="1"/>
</dbReference>
<evidence type="ECO:0000259" key="12">
    <source>
        <dbReference type="SMART" id="SM01185"/>
    </source>
</evidence>
<dbReference type="SMART" id="SM00841">
    <property type="entry name" value="Elong-fact-P_C"/>
    <property type="match status" value="1"/>
</dbReference>
<comment type="similarity">
    <text evidence="3 8 10">Belongs to the elongation factor P family.</text>
</comment>
<keyword evidence="4 8" id="KW-0963">Cytoplasm</keyword>
<dbReference type="SUPFAM" id="SSF50104">
    <property type="entry name" value="Translation proteins SH3-like domain"/>
    <property type="match status" value="1"/>
</dbReference>
<dbReference type="PIRSF" id="PIRSF005901">
    <property type="entry name" value="EF-P"/>
    <property type="match status" value="1"/>
</dbReference>
<dbReference type="GO" id="GO:0005829">
    <property type="term" value="C:cytosol"/>
    <property type="evidence" value="ECO:0007669"/>
    <property type="project" value="UniProtKB-ARBA"/>
</dbReference>
<evidence type="ECO:0000256" key="9">
    <source>
        <dbReference type="NCBIfam" id="TIGR00038"/>
    </source>
</evidence>
<protein>
    <recommendedName>
        <fullName evidence="8 9">Elongation factor P</fullName>
        <shortName evidence="8">EF-P</shortName>
    </recommendedName>
</protein>
<evidence type="ECO:0000313" key="13">
    <source>
        <dbReference type="EMBL" id="AFX74327.1"/>
    </source>
</evidence>
<sequence length="186" mass="20783">MINVNEFKPGITFKDDGQIYAVIESQHSKQGRGQANVKTKVKNLKTGAITLKTYSGGTKVEKAHIEKLTMSYLYNDGTSIVLMNDTDYEQISIDIEKVQWEVNFLVEGAKVLVRKYKNEVLDIELKPKVELIVTTAYDAVKGNTSSNPSKKVIVETGYELDVPLFIKEGEKIIVSTETGKYVSRGD</sequence>
<dbReference type="Gene3D" id="2.30.30.30">
    <property type="match status" value="1"/>
</dbReference>
<dbReference type="SUPFAM" id="SSF50249">
    <property type="entry name" value="Nucleic acid-binding proteins"/>
    <property type="match status" value="2"/>
</dbReference>
<feature type="domain" description="Translation elongation factor P/YeiP central" evidence="12">
    <location>
        <begin position="67"/>
        <end position="121"/>
    </location>
</feature>
<dbReference type="FunFam" id="2.40.50.140:FF:000009">
    <property type="entry name" value="Elongation factor P"/>
    <property type="match status" value="1"/>
</dbReference>
<dbReference type="GO" id="GO:0043043">
    <property type="term" value="P:peptide biosynthetic process"/>
    <property type="evidence" value="ECO:0007669"/>
    <property type="project" value="InterPro"/>
</dbReference>
<dbReference type="KEGG" id="mhs:MOS_403"/>
<dbReference type="FunFam" id="2.40.50.140:FF:000004">
    <property type="entry name" value="Elongation factor P"/>
    <property type="match status" value="1"/>
</dbReference>
<dbReference type="FunFam" id="2.30.30.30:FF:000003">
    <property type="entry name" value="Elongation factor P"/>
    <property type="match status" value="1"/>
</dbReference>
<proteinExistence type="inferred from homology"/>
<dbReference type="EMBL" id="CP003914">
    <property type="protein sequence ID" value="AFX74327.1"/>
    <property type="molecule type" value="Genomic_DNA"/>
</dbReference>
<dbReference type="CDD" id="cd04470">
    <property type="entry name" value="S1_EF-P_repeat_1"/>
    <property type="match status" value="1"/>
</dbReference>
<evidence type="ECO:0000256" key="8">
    <source>
        <dbReference type="HAMAP-Rule" id="MF_00141"/>
    </source>
</evidence>
<evidence type="ECO:0000256" key="5">
    <source>
        <dbReference type="ARBA" id="ARBA00022768"/>
    </source>
</evidence>
<evidence type="ECO:0000256" key="3">
    <source>
        <dbReference type="ARBA" id="ARBA00009479"/>
    </source>
</evidence>
<dbReference type="RefSeq" id="WP_014335459.1">
    <property type="nucleotide sequence ID" value="NC_019552.1"/>
</dbReference>
<dbReference type="Proteomes" id="UP000009399">
    <property type="component" value="Chromosome"/>
</dbReference>
<dbReference type="InterPro" id="IPR013185">
    <property type="entry name" value="Transl_elong_KOW-like"/>
</dbReference>
<organism evidence="13 14">
    <name type="scientific">Mesomycoplasma hyorhinis SK76</name>
    <dbReference type="NCBI Taxonomy" id="1118964"/>
    <lineage>
        <taxon>Bacteria</taxon>
        <taxon>Bacillati</taxon>
        <taxon>Mycoplasmatota</taxon>
        <taxon>Mycoplasmoidales</taxon>
        <taxon>Metamycoplasmataceae</taxon>
        <taxon>Mesomycoplasma</taxon>
    </lineage>
</organism>
<evidence type="ECO:0000259" key="11">
    <source>
        <dbReference type="SMART" id="SM00841"/>
    </source>
</evidence>
<comment type="subcellular location">
    <subcellularLocation>
        <location evidence="1 8">Cytoplasm</location>
    </subcellularLocation>
</comment>
<dbReference type="NCBIfam" id="NF001810">
    <property type="entry name" value="PRK00529.1"/>
    <property type="match status" value="1"/>
</dbReference>
<dbReference type="GeneID" id="93248515"/>
<dbReference type="InterPro" id="IPR013852">
    <property type="entry name" value="Transl_elong_P/YeiP_CS"/>
</dbReference>
<dbReference type="CDD" id="cd05794">
    <property type="entry name" value="S1_EF-P_repeat_2"/>
    <property type="match status" value="1"/>
</dbReference>
<evidence type="ECO:0000313" key="14">
    <source>
        <dbReference type="Proteomes" id="UP000009399"/>
    </source>
</evidence>
<dbReference type="AlphaFoldDB" id="A0AAI8AMS8"/>
<dbReference type="SMART" id="SM01185">
    <property type="entry name" value="EFP"/>
    <property type="match status" value="1"/>
</dbReference>
<dbReference type="PANTHER" id="PTHR30053:SF12">
    <property type="entry name" value="ELONGATION FACTOR P (EF-P) FAMILY PROTEIN"/>
    <property type="match status" value="1"/>
</dbReference>
<dbReference type="InterPro" id="IPR012340">
    <property type="entry name" value="NA-bd_OB-fold"/>
</dbReference>
<gene>
    <name evidence="8" type="primary">efp</name>
    <name evidence="13" type="ORF">MOS_403</name>
</gene>
<evidence type="ECO:0000256" key="2">
    <source>
        <dbReference type="ARBA" id="ARBA00004815"/>
    </source>
</evidence>
<reference evidence="13 14" key="1">
    <citation type="journal article" date="2013" name="Genome Announc.">
        <title>Complete Genome Sequence of Mycoplasma hyorhinis Strain SK76.</title>
        <authorList>
            <person name="Goodison S."/>
            <person name="Urquidi V."/>
            <person name="Kumar D."/>
            <person name="Reyes L."/>
            <person name="Rosser C.J."/>
        </authorList>
    </citation>
    <scope>NUCLEOTIDE SEQUENCE [LARGE SCALE GENOMIC DNA]</scope>
    <source>
        <strain evidence="13 14">SK76</strain>
    </source>
</reference>
<dbReference type="InterPro" id="IPR020599">
    <property type="entry name" value="Transl_elong_fac_P/YeiP"/>
</dbReference>
<dbReference type="PANTHER" id="PTHR30053">
    <property type="entry name" value="ELONGATION FACTOR P"/>
    <property type="match status" value="1"/>
</dbReference>
<evidence type="ECO:0000256" key="1">
    <source>
        <dbReference type="ARBA" id="ARBA00004496"/>
    </source>
</evidence>
<evidence type="ECO:0000256" key="6">
    <source>
        <dbReference type="ARBA" id="ARBA00022917"/>
    </source>
</evidence>
<dbReference type="GO" id="GO:0003746">
    <property type="term" value="F:translation elongation factor activity"/>
    <property type="evidence" value="ECO:0007669"/>
    <property type="project" value="UniProtKB-UniRule"/>
</dbReference>
<dbReference type="Pfam" id="PF08207">
    <property type="entry name" value="EFP_N"/>
    <property type="match status" value="1"/>
</dbReference>
<evidence type="ECO:0000256" key="4">
    <source>
        <dbReference type="ARBA" id="ARBA00022490"/>
    </source>
</evidence>
<dbReference type="InterPro" id="IPR008991">
    <property type="entry name" value="Translation_prot_SH3-like_sf"/>
</dbReference>
<accession>A0AAI8AMS8</accession>
<dbReference type="InterPro" id="IPR011768">
    <property type="entry name" value="Transl_elongation_fac_P"/>
</dbReference>
<dbReference type="Pfam" id="PF01132">
    <property type="entry name" value="EFP"/>
    <property type="match status" value="1"/>
</dbReference>